<comment type="similarity">
    <text evidence="2">Belongs to the TMEM86 family.</text>
</comment>
<dbReference type="AlphaFoldDB" id="V6SJL2"/>
<evidence type="ECO:0000256" key="2">
    <source>
        <dbReference type="ARBA" id="ARBA00007375"/>
    </source>
</evidence>
<dbReference type="InterPro" id="IPR012506">
    <property type="entry name" value="TMEM86B-like"/>
</dbReference>
<evidence type="ECO:0000313" key="7">
    <source>
        <dbReference type="EMBL" id="ESU26457.1"/>
    </source>
</evidence>
<gene>
    <name evidence="7" type="ORF">FLJC2902T_24250</name>
</gene>
<evidence type="ECO:0000256" key="6">
    <source>
        <dbReference type="SAM" id="Phobius"/>
    </source>
</evidence>
<evidence type="ECO:0000313" key="8">
    <source>
        <dbReference type="Proteomes" id="UP000018004"/>
    </source>
</evidence>
<protein>
    <recommendedName>
        <fullName evidence="9">YhhN-like protein</fullName>
    </recommendedName>
</protein>
<dbReference type="RefSeq" id="WP_023579991.1">
    <property type="nucleotide sequence ID" value="NZ_AVGG01000018.1"/>
</dbReference>
<feature type="transmembrane region" description="Helical" evidence="6">
    <location>
        <begin position="88"/>
        <end position="105"/>
    </location>
</feature>
<feature type="transmembrane region" description="Helical" evidence="6">
    <location>
        <begin position="174"/>
        <end position="194"/>
    </location>
</feature>
<evidence type="ECO:0000256" key="5">
    <source>
        <dbReference type="ARBA" id="ARBA00023136"/>
    </source>
</evidence>
<evidence type="ECO:0000256" key="1">
    <source>
        <dbReference type="ARBA" id="ARBA00004141"/>
    </source>
</evidence>
<dbReference type="GO" id="GO:0016020">
    <property type="term" value="C:membrane"/>
    <property type="evidence" value="ECO:0007669"/>
    <property type="project" value="UniProtKB-SubCell"/>
</dbReference>
<sequence length="233" mass="26745">MNFKIGKTGASDYLKLFYLVLSVILVYAEYLRNTDFLYFTKPLLMPVLFCLYLVNTKKKSVNYYFVLVLFFMWIANVCFISADEKMLVLGIANTFLSRLFVLILLLKSGKRPKSIPFLIGTFPFVIIFITVLQLLNDGLGDAFYFVLLNGIVVILLGGISLANYFMVPSRINTYILINVILFTFMRFIVAIDFYYLSVAIFRPIAILIFSVAQYIFYLAVVGMNQDSSEKIKQ</sequence>
<dbReference type="Pfam" id="PF07947">
    <property type="entry name" value="YhhN"/>
    <property type="match status" value="1"/>
</dbReference>
<dbReference type="Proteomes" id="UP000018004">
    <property type="component" value="Unassembled WGS sequence"/>
</dbReference>
<dbReference type="eggNOG" id="ENOG5030YJC">
    <property type="taxonomic scope" value="Bacteria"/>
</dbReference>
<feature type="transmembrane region" description="Helical" evidence="6">
    <location>
        <begin position="200"/>
        <end position="223"/>
    </location>
</feature>
<feature type="transmembrane region" description="Helical" evidence="6">
    <location>
        <begin position="36"/>
        <end position="54"/>
    </location>
</feature>
<keyword evidence="3 6" id="KW-0812">Transmembrane</keyword>
<feature type="transmembrane region" description="Helical" evidence="6">
    <location>
        <begin position="61"/>
        <end position="82"/>
    </location>
</feature>
<dbReference type="OrthoDB" id="1376254at2"/>
<evidence type="ECO:0008006" key="9">
    <source>
        <dbReference type="Google" id="ProtNLM"/>
    </source>
</evidence>
<comment type="subcellular location">
    <subcellularLocation>
        <location evidence="1">Membrane</location>
        <topology evidence="1">Multi-pass membrane protein</topology>
    </subcellularLocation>
</comment>
<keyword evidence="4 6" id="KW-1133">Transmembrane helix</keyword>
<dbReference type="EMBL" id="AVGG01000018">
    <property type="protein sequence ID" value="ESU26457.1"/>
    <property type="molecule type" value="Genomic_DNA"/>
</dbReference>
<dbReference type="PATRIC" id="fig|1341181.4.peg.2387"/>
<feature type="transmembrane region" description="Helical" evidence="6">
    <location>
        <begin position="142"/>
        <end position="162"/>
    </location>
</feature>
<feature type="transmembrane region" description="Helical" evidence="6">
    <location>
        <begin position="117"/>
        <end position="136"/>
    </location>
</feature>
<accession>V6SJL2</accession>
<feature type="transmembrane region" description="Helical" evidence="6">
    <location>
        <begin position="12"/>
        <end position="30"/>
    </location>
</feature>
<reference evidence="7 8" key="1">
    <citation type="submission" date="2013-08" db="EMBL/GenBank/DDBJ databases">
        <title>Flavobacterium limnosediminis JC2902 genome sequencing.</title>
        <authorList>
            <person name="Lee K."/>
            <person name="Yi H."/>
            <person name="Park S."/>
            <person name="Chun J."/>
        </authorList>
    </citation>
    <scope>NUCLEOTIDE SEQUENCE [LARGE SCALE GENOMIC DNA]</scope>
    <source>
        <strain evidence="7 8">JC2902</strain>
    </source>
</reference>
<proteinExistence type="inferred from homology"/>
<keyword evidence="8" id="KW-1185">Reference proteome</keyword>
<organism evidence="7 8">
    <name type="scientific">Flavobacterium limnosediminis JC2902</name>
    <dbReference type="NCBI Taxonomy" id="1341181"/>
    <lineage>
        <taxon>Bacteria</taxon>
        <taxon>Pseudomonadati</taxon>
        <taxon>Bacteroidota</taxon>
        <taxon>Flavobacteriia</taxon>
        <taxon>Flavobacteriales</taxon>
        <taxon>Flavobacteriaceae</taxon>
        <taxon>Flavobacterium</taxon>
    </lineage>
</organism>
<comment type="caution">
    <text evidence="7">The sequence shown here is derived from an EMBL/GenBank/DDBJ whole genome shotgun (WGS) entry which is preliminary data.</text>
</comment>
<name>V6SJL2_9FLAO</name>
<evidence type="ECO:0000256" key="3">
    <source>
        <dbReference type="ARBA" id="ARBA00022692"/>
    </source>
</evidence>
<evidence type="ECO:0000256" key="4">
    <source>
        <dbReference type="ARBA" id="ARBA00022989"/>
    </source>
</evidence>
<keyword evidence="5 6" id="KW-0472">Membrane</keyword>